<evidence type="ECO:0000256" key="1">
    <source>
        <dbReference type="SAM" id="Phobius"/>
    </source>
</evidence>
<dbReference type="AlphaFoldDB" id="A0A918FSL4"/>
<keyword evidence="1" id="KW-0812">Transmembrane</keyword>
<keyword evidence="1" id="KW-1133">Transmembrane helix</keyword>
<reference evidence="2" key="2">
    <citation type="submission" date="2020-09" db="EMBL/GenBank/DDBJ databases">
        <authorList>
            <person name="Sun Q."/>
            <person name="Ohkuma M."/>
        </authorList>
    </citation>
    <scope>NUCLEOTIDE SEQUENCE</scope>
    <source>
        <strain evidence="2">JCM 4386</strain>
    </source>
</reference>
<reference evidence="2" key="1">
    <citation type="journal article" date="2014" name="Int. J. Syst. Evol. Microbiol.">
        <title>Complete genome sequence of Corynebacterium casei LMG S-19264T (=DSM 44701T), isolated from a smear-ripened cheese.</title>
        <authorList>
            <consortium name="US DOE Joint Genome Institute (JGI-PGF)"/>
            <person name="Walter F."/>
            <person name="Albersmeier A."/>
            <person name="Kalinowski J."/>
            <person name="Ruckert C."/>
        </authorList>
    </citation>
    <scope>NUCLEOTIDE SEQUENCE</scope>
    <source>
        <strain evidence="2">JCM 4386</strain>
    </source>
</reference>
<dbReference type="Proteomes" id="UP000606194">
    <property type="component" value="Unassembled WGS sequence"/>
</dbReference>
<evidence type="ECO:0000313" key="3">
    <source>
        <dbReference type="Proteomes" id="UP000606194"/>
    </source>
</evidence>
<feature type="transmembrane region" description="Helical" evidence="1">
    <location>
        <begin position="35"/>
        <end position="55"/>
    </location>
</feature>
<protein>
    <submittedName>
        <fullName evidence="2">Uncharacterized protein</fullName>
    </submittedName>
</protein>
<keyword evidence="1" id="KW-0472">Membrane</keyword>
<proteinExistence type="predicted"/>
<evidence type="ECO:0000313" key="2">
    <source>
        <dbReference type="EMBL" id="GGR77410.1"/>
    </source>
</evidence>
<name>A0A918FSL4_9ACTN</name>
<comment type="caution">
    <text evidence="2">The sequence shown here is derived from an EMBL/GenBank/DDBJ whole genome shotgun (WGS) entry which is preliminary data.</text>
</comment>
<gene>
    <name evidence="2" type="ORF">GCM10010269_15830</name>
</gene>
<feature type="transmembrane region" description="Helical" evidence="1">
    <location>
        <begin position="7"/>
        <end position="29"/>
    </location>
</feature>
<dbReference type="RefSeq" id="WP_190148510.1">
    <property type="nucleotide sequence ID" value="NZ_BMTL01000005.1"/>
</dbReference>
<sequence length="58" mass="5917">MSLATKPFIGVALVIVGALLLLAGAVLYVLPGPGFPVLALGLATLIIGFFVIAALRRK</sequence>
<keyword evidence="3" id="KW-1185">Reference proteome</keyword>
<accession>A0A918FSL4</accession>
<organism evidence="2 3">
    <name type="scientific">Streptomyces humidus</name>
    <dbReference type="NCBI Taxonomy" id="52259"/>
    <lineage>
        <taxon>Bacteria</taxon>
        <taxon>Bacillati</taxon>
        <taxon>Actinomycetota</taxon>
        <taxon>Actinomycetes</taxon>
        <taxon>Kitasatosporales</taxon>
        <taxon>Streptomycetaceae</taxon>
        <taxon>Streptomyces</taxon>
    </lineage>
</organism>
<dbReference type="EMBL" id="BMTL01000005">
    <property type="protein sequence ID" value="GGR77410.1"/>
    <property type="molecule type" value="Genomic_DNA"/>
</dbReference>